<dbReference type="GO" id="GO:0004198">
    <property type="term" value="F:calcium-dependent cysteine-type endopeptidase activity"/>
    <property type="evidence" value="ECO:0007669"/>
    <property type="project" value="InterPro"/>
</dbReference>
<gene>
    <name evidence="4" type="primary">ORF39580</name>
</gene>
<proteinExistence type="predicted"/>
<dbReference type="AlphaFoldDB" id="A0A0B6YXU4"/>
<dbReference type="SUPFAM" id="SSF54001">
    <property type="entry name" value="Cysteine proteinases"/>
    <property type="match status" value="1"/>
</dbReference>
<accession>A0A0B6YXU4</accession>
<feature type="region of interest" description="Disordered" evidence="2">
    <location>
        <begin position="1"/>
        <end position="57"/>
    </location>
</feature>
<feature type="non-terminal residue" evidence="4">
    <location>
        <position position="276"/>
    </location>
</feature>
<evidence type="ECO:0000313" key="4">
    <source>
        <dbReference type="EMBL" id="CEK60506.1"/>
    </source>
</evidence>
<dbReference type="InterPro" id="IPR038765">
    <property type="entry name" value="Papain-like_cys_pep_sf"/>
</dbReference>
<evidence type="ECO:0000259" key="3">
    <source>
        <dbReference type="PROSITE" id="PS50203"/>
    </source>
</evidence>
<dbReference type="InterPro" id="IPR001300">
    <property type="entry name" value="Peptidase_C2_calpain_cat"/>
</dbReference>
<name>A0A0B6YXU4_9EUPU</name>
<dbReference type="PANTHER" id="PTHR46298">
    <property type="entry name" value="ANDROGLOBIN"/>
    <property type="match status" value="1"/>
</dbReference>
<reference evidence="4" key="1">
    <citation type="submission" date="2014-12" db="EMBL/GenBank/DDBJ databases">
        <title>Insight into the proteome of Arion vulgaris.</title>
        <authorList>
            <person name="Aradska J."/>
            <person name="Bulat T."/>
            <person name="Smidak R."/>
            <person name="Sarate P."/>
            <person name="Gangsoo J."/>
            <person name="Sialana F."/>
            <person name="Bilban M."/>
            <person name="Lubec G."/>
        </authorList>
    </citation>
    <scope>NUCLEOTIDE SEQUENCE</scope>
    <source>
        <tissue evidence="4">Skin</tissue>
    </source>
</reference>
<dbReference type="PANTHER" id="PTHR46298:SF1">
    <property type="entry name" value="ANDROGLOBIN"/>
    <property type="match status" value="1"/>
</dbReference>
<sequence>DTLVLPNSSSRRASIQGRRLSVTDPQDGGGKQGRVPSPTPHGASAKRSSLVSAGASLSGLESRRQKLTIWPEWNDADVNVEKWDIPKKEEKKTAKSPTQQSHSIFEDLDGKLELPPSLKADSWKRPAEFIRDRIPVVLDTDNVSSGFDLVSNNKHLHESEFMRHCISQIIALWEMSVVNVPIDIQEAAVISDETTHSWYPWEHIYSLCKAGKGPHMPLYNSYGKYVIRLYWMGCWRKITVDDLIPFDSHGHMLLPSSTLQHELWPMLLTKALIKVA</sequence>
<organism evidence="4">
    <name type="scientific">Arion vulgaris</name>
    <dbReference type="NCBI Taxonomy" id="1028688"/>
    <lineage>
        <taxon>Eukaryota</taxon>
        <taxon>Metazoa</taxon>
        <taxon>Spiralia</taxon>
        <taxon>Lophotrochozoa</taxon>
        <taxon>Mollusca</taxon>
        <taxon>Gastropoda</taxon>
        <taxon>Heterobranchia</taxon>
        <taxon>Euthyneura</taxon>
        <taxon>Panpulmonata</taxon>
        <taxon>Eupulmonata</taxon>
        <taxon>Stylommatophora</taxon>
        <taxon>Helicina</taxon>
        <taxon>Arionoidea</taxon>
        <taxon>Arionidae</taxon>
        <taxon>Arion</taxon>
    </lineage>
</organism>
<evidence type="ECO:0000256" key="2">
    <source>
        <dbReference type="SAM" id="MobiDB-lite"/>
    </source>
</evidence>
<dbReference type="EMBL" id="HACG01013641">
    <property type="protein sequence ID" value="CEK60506.1"/>
    <property type="molecule type" value="Transcribed_RNA"/>
</dbReference>
<protein>
    <recommendedName>
        <fullName evidence="3">Calpain catalytic domain-containing protein</fullName>
    </recommendedName>
</protein>
<evidence type="ECO:0000256" key="1">
    <source>
        <dbReference type="PROSITE-ProRule" id="PRU00239"/>
    </source>
</evidence>
<dbReference type="Pfam" id="PF00648">
    <property type="entry name" value="Peptidase_C2"/>
    <property type="match status" value="1"/>
</dbReference>
<dbReference type="PROSITE" id="PS50203">
    <property type="entry name" value="CALPAIN_CAT"/>
    <property type="match status" value="1"/>
</dbReference>
<feature type="compositionally biased region" description="Low complexity" evidence="2">
    <location>
        <begin position="48"/>
        <end position="57"/>
    </location>
</feature>
<dbReference type="InterPro" id="IPR053033">
    <property type="entry name" value="Androglobin-like"/>
</dbReference>
<comment type="caution">
    <text evidence="1">Lacks conserved residue(s) required for the propagation of feature annotation.</text>
</comment>
<feature type="compositionally biased region" description="Polar residues" evidence="2">
    <location>
        <begin position="1"/>
        <end position="13"/>
    </location>
</feature>
<feature type="domain" description="Calpain catalytic" evidence="3">
    <location>
        <begin position="122"/>
        <end position="276"/>
    </location>
</feature>
<dbReference type="GO" id="GO:0006508">
    <property type="term" value="P:proteolysis"/>
    <property type="evidence" value="ECO:0007669"/>
    <property type="project" value="InterPro"/>
</dbReference>
<feature type="region of interest" description="Disordered" evidence="2">
    <location>
        <begin position="88"/>
        <end position="107"/>
    </location>
</feature>
<feature type="non-terminal residue" evidence="4">
    <location>
        <position position="1"/>
    </location>
</feature>